<dbReference type="RefSeq" id="WP_208677475.1">
    <property type="nucleotide sequence ID" value="NZ_CP034671.2"/>
</dbReference>
<accession>A0AAT9JTL5</accession>
<evidence type="ECO:0000256" key="2">
    <source>
        <dbReference type="ARBA" id="ARBA00023125"/>
    </source>
</evidence>
<dbReference type="SMART" id="SM00421">
    <property type="entry name" value="HTH_LUXR"/>
    <property type="match status" value="1"/>
</dbReference>
<dbReference type="SMART" id="SM00065">
    <property type="entry name" value="GAF"/>
    <property type="match status" value="1"/>
</dbReference>
<dbReference type="Pfam" id="PF00196">
    <property type="entry name" value="GerE"/>
    <property type="match status" value="1"/>
</dbReference>
<dbReference type="InterPro" id="IPR029016">
    <property type="entry name" value="GAF-like_dom_sf"/>
</dbReference>
<proteinExistence type="predicted"/>
<dbReference type="PANTHER" id="PTHR44688">
    <property type="entry name" value="DNA-BINDING TRANSCRIPTIONAL ACTIVATOR DEVR_DOSR"/>
    <property type="match status" value="1"/>
</dbReference>
<dbReference type="SUPFAM" id="SSF55781">
    <property type="entry name" value="GAF domain-like"/>
    <property type="match status" value="1"/>
</dbReference>
<dbReference type="PROSITE" id="PS00622">
    <property type="entry name" value="HTH_LUXR_1"/>
    <property type="match status" value="1"/>
</dbReference>
<gene>
    <name evidence="5" type="ORF">EKO22_01335</name>
</gene>
<evidence type="ECO:0000259" key="4">
    <source>
        <dbReference type="PROSITE" id="PS50043"/>
    </source>
</evidence>
<dbReference type="PROSITE" id="PS50043">
    <property type="entry name" value="HTH_LUXR_2"/>
    <property type="match status" value="1"/>
</dbReference>
<name>A0AAT9JTL5_SYNEL</name>
<keyword evidence="3" id="KW-0804">Transcription</keyword>
<sequence>MSRSLYPLFQAIATAPTEQALRFTVMDNISEYFGVQRWGIYLLDEKNDLASVDARGVSDTFIERYQRFGKAVDPVLNYVLENHAPAHEELVLPKGAWKQSELYQQCCSTHNHEHIMTGPLVGQGQLIGTINFARVGHVSAFNQSDLASLGAVCTHFSTRLAELRKPCRTSCQVSNRLTPREIQIANLVAKGLTNAEIGAELWITQNSVKQALKRMFRKLEVSARTEMVAKLKDAI</sequence>
<dbReference type="InterPro" id="IPR016032">
    <property type="entry name" value="Sig_transdc_resp-reg_C-effctor"/>
</dbReference>
<dbReference type="PANTHER" id="PTHR44688:SF16">
    <property type="entry name" value="DNA-BINDING TRANSCRIPTIONAL ACTIVATOR DEVR_DOSR"/>
    <property type="match status" value="1"/>
</dbReference>
<organism evidence="5">
    <name type="scientific">Synechococcus elongatus PCC 11802</name>
    <dbReference type="NCBI Taxonomy" id="2283154"/>
    <lineage>
        <taxon>Bacteria</taxon>
        <taxon>Bacillati</taxon>
        <taxon>Cyanobacteriota</taxon>
        <taxon>Cyanophyceae</taxon>
        <taxon>Synechococcales</taxon>
        <taxon>Synechococcaceae</taxon>
        <taxon>Synechococcus</taxon>
    </lineage>
</organism>
<evidence type="ECO:0000256" key="3">
    <source>
        <dbReference type="ARBA" id="ARBA00023163"/>
    </source>
</evidence>
<dbReference type="PRINTS" id="PR00038">
    <property type="entry name" value="HTHLUXR"/>
</dbReference>
<dbReference type="SUPFAM" id="SSF46894">
    <property type="entry name" value="C-terminal effector domain of the bipartite response regulators"/>
    <property type="match status" value="1"/>
</dbReference>
<keyword evidence="1" id="KW-0805">Transcription regulation</keyword>
<keyword evidence="2" id="KW-0238">DNA-binding</keyword>
<dbReference type="InterPro" id="IPR036388">
    <property type="entry name" value="WH-like_DNA-bd_sf"/>
</dbReference>
<dbReference type="Pfam" id="PF01590">
    <property type="entry name" value="GAF"/>
    <property type="match status" value="1"/>
</dbReference>
<dbReference type="EMBL" id="CP034671">
    <property type="protein sequence ID" value="QFZ91206.2"/>
    <property type="molecule type" value="Genomic_DNA"/>
</dbReference>
<dbReference type="InterPro" id="IPR003018">
    <property type="entry name" value="GAF"/>
</dbReference>
<evidence type="ECO:0000256" key="1">
    <source>
        <dbReference type="ARBA" id="ARBA00023015"/>
    </source>
</evidence>
<dbReference type="AlphaFoldDB" id="A0AAT9JTL5"/>
<dbReference type="GO" id="GO:0003677">
    <property type="term" value="F:DNA binding"/>
    <property type="evidence" value="ECO:0007669"/>
    <property type="project" value="UniProtKB-KW"/>
</dbReference>
<feature type="domain" description="HTH luxR-type" evidence="4">
    <location>
        <begin position="170"/>
        <end position="235"/>
    </location>
</feature>
<dbReference type="GO" id="GO:0006355">
    <property type="term" value="P:regulation of DNA-templated transcription"/>
    <property type="evidence" value="ECO:0007669"/>
    <property type="project" value="InterPro"/>
</dbReference>
<protein>
    <submittedName>
        <fullName evidence="5">LuxR C-terminal-related transcriptional regulator</fullName>
    </submittedName>
</protein>
<dbReference type="InterPro" id="IPR000792">
    <property type="entry name" value="Tscrpt_reg_LuxR_C"/>
</dbReference>
<reference evidence="5" key="1">
    <citation type="submission" date="2024-01" db="EMBL/GenBank/DDBJ databases">
        <title>Synechococcus elongatus PCC 11802, a close yet different native of Synechococcus elongatus PCC 11801.</title>
        <authorList>
            <person name="Jaiswal D."/>
            <person name="Sengupta A."/>
            <person name="Sengupta S."/>
            <person name="Pakrasi H.B."/>
            <person name="Wangikar P."/>
        </authorList>
    </citation>
    <scope>NUCLEOTIDE SEQUENCE</scope>
    <source>
        <strain evidence="5">PCC 11802</strain>
    </source>
</reference>
<dbReference type="Gene3D" id="1.10.10.10">
    <property type="entry name" value="Winged helix-like DNA-binding domain superfamily/Winged helix DNA-binding domain"/>
    <property type="match status" value="1"/>
</dbReference>
<dbReference type="Gene3D" id="3.30.450.40">
    <property type="match status" value="1"/>
</dbReference>
<dbReference type="CDD" id="cd06170">
    <property type="entry name" value="LuxR_C_like"/>
    <property type="match status" value="1"/>
</dbReference>
<evidence type="ECO:0000313" key="5">
    <source>
        <dbReference type="EMBL" id="QFZ91206.2"/>
    </source>
</evidence>